<dbReference type="Gene3D" id="2.40.370.10">
    <property type="entry name" value="AttH-like domain"/>
    <property type="match status" value="1"/>
</dbReference>
<organism evidence="2 3">
    <name type="scientific">Paenibacillus physcomitrellae</name>
    <dbReference type="NCBI Taxonomy" id="1619311"/>
    <lineage>
        <taxon>Bacteria</taxon>
        <taxon>Bacillati</taxon>
        <taxon>Bacillota</taxon>
        <taxon>Bacilli</taxon>
        <taxon>Bacillales</taxon>
        <taxon>Paenibacillaceae</taxon>
        <taxon>Paenibacillus</taxon>
    </lineage>
</organism>
<protein>
    <recommendedName>
        <fullName evidence="1">Diels-Alderase N-terminal domain-containing protein</fullName>
    </recommendedName>
</protein>
<dbReference type="EMBL" id="BMHF01000010">
    <property type="protein sequence ID" value="GGA42611.1"/>
    <property type="molecule type" value="Genomic_DNA"/>
</dbReference>
<dbReference type="RefSeq" id="WP_157739549.1">
    <property type="nucleotide sequence ID" value="NZ_BMHF01000010.1"/>
</dbReference>
<dbReference type="Proteomes" id="UP000609323">
    <property type="component" value="Unassembled WGS sequence"/>
</dbReference>
<evidence type="ECO:0000313" key="2">
    <source>
        <dbReference type="EMBL" id="GGA42611.1"/>
    </source>
</evidence>
<dbReference type="InterPro" id="IPR023374">
    <property type="entry name" value="AttH-like_dom_sf"/>
</dbReference>
<evidence type="ECO:0000313" key="3">
    <source>
        <dbReference type="Proteomes" id="UP000609323"/>
    </source>
</evidence>
<comment type="caution">
    <text evidence="2">The sequence shown here is derived from an EMBL/GenBank/DDBJ whole genome shotgun (WGS) entry which is preliminary data.</text>
</comment>
<keyword evidence="3" id="KW-1185">Reference proteome</keyword>
<gene>
    <name evidence="2" type="ORF">GCM10010917_29910</name>
</gene>
<proteinExistence type="predicted"/>
<feature type="domain" description="Diels-Alderase N-terminal" evidence="1">
    <location>
        <begin position="39"/>
        <end position="197"/>
    </location>
</feature>
<reference evidence="3" key="1">
    <citation type="journal article" date="2019" name="Int. J. Syst. Evol. Microbiol.">
        <title>The Global Catalogue of Microorganisms (GCM) 10K type strain sequencing project: providing services to taxonomists for standard genome sequencing and annotation.</title>
        <authorList>
            <consortium name="The Broad Institute Genomics Platform"/>
            <consortium name="The Broad Institute Genome Sequencing Center for Infectious Disease"/>
            <person name="Wu L."/>
            <person name="Ma J."/>
        </authorList>
    </citation>
    <scope>NUCLEOTIDE SEQUENCE [LARGE SCALE GENOMIC DNA]</scope>
    <source>
        <strain evidence="3">CGMCC 1.15044</strain>
    </source>
</reference>
<sequence>MTTKGHSTMGSTPEHYKRLGIRKNDIKPWEDGYRTKDVKGTYEWWYFDSQMDDGSTLVIVFYSNKWTLAPKKGPTPQVTFALHTADGQEFSETMEMPFSSFEAAVDHCRVKIEDCLFEGDLHEYHIRFNNGKIEANVRLAGNVPSWRPETGYFYFGDQEQHYFAWLPSVPEGRVEAEVKVEGKTLTYTGTGYHDHNWGNISMMSIIRHWYWGRAKIGRYQTISSYISGEKKFGDNKFPIFMLAKDGEIIADDAVSFLHFWEEDPYTDSQTGQTFYNRLLYDYNDGRQHYRVTYQRERDIEFHQASASLSKPLQLLAKVIRLDGVYIRFTGMATIECFDGSHVVESVSGPAIWELTSKI</sequence>
<accession>A0ABQ1GFR4</accession>
<dbReference type="InterPro" id="IPR056402">
    <property type="entry name" value="DA_N"/>
</dbReference>
<dbReference type="Pfam" id="PF24137">
    <property type="entry name" value="DA_N"/>
    <property type="match status" value="1"/>
</dbReference>
<evidence type="ECO:0000259" key="1">
    <source>
        <dbReference type="Pfam" id="PF24137"/>
    </source>
</evidence>
<dbReference type="CDD" id="cd22187">
    <property type="entry name" value="asqI-like"/>
    <property type="match status" value="1"/>
</dbReference>
<name>A0ABQ1GFR4_9BACL</name>
<dbReference type="SUPFAM" id="SSF159245">
    <property type="entry name" value="AttH-like"/>
    <property type="match status" value="1"/>
</dbReference>